<sequence>KLLPFVVVVIPKPTGVSWFKQGAPPFPVSWPSTYEAKASASHSASVSVGNERSADALVPDSWLHDFVGSKAAHSSRRRAAGTVWPSPAVETTLAAPTTAGSMRASDEHGGGIVKTPRTKARRKRAKVSTKVNAIEQHGRLQEASDATSDGTEMSVPDQNGVLVPPELCMSGDIRLHPFVRLPVVNPKHIRRSFREKFALLPRLGKSIPIMESYTTMRSLFAKELLTAIDVEILMTEAEILANYATSKLSATPKRRTAHYLVVKLSAMVLAFDYLVCTIQLLGDKMNTAKWWPQFVQKFRTEYSLREKGIMEKTEFLNKIVNRLSRNCLPRTR</sequence>
<keyword evidence="3" id="KW-1185">Reference proteome</keyword>
<dbReference type="Proteomes" id="UP000030763">
    <property type="component" value="Unassembled WGS sequence"/>
</dbReference>
<dbReference type="VEuPathDB" id="ToxoDB:EMWEY_00058710"/>
<evidence type="ECO:0000313" key="3">
    <source>
        <dbReference type="Proteomes" id="UP000030763"/>
    </source>
</evidence>
<accession>U6M9H5</accession>
<evidence type="ECO:0000313" key="2">
    <source>
        <dbReference type="EMBL" id="CDJ59698.1"/>
    </source>
</evidence>
<gene>
    <name evidence="2" type="ORF">EMWEY_00058710</name>
</gene>
<reference evidence="2" key="1">
    <citation type="submission" date="2013-10" db="EMBL/GenBank/DDBJ databases">
        <title>Genomic analysis of the causative agents of coccidiosis in chickens.</title>
        <authorList>
            <person name="Reid A.J."/>
            <person name="Blake D."/>
            <person name="Billington K."/>
            <person name="Browne H."/>
            <person name="Dunn M."/>
            <person name="Hung S."/>
            <person name="Kawahara F."/>
            <person name="Miranda-Saavedra D."/>
            <person name="Mourier T."/>
            <person name="Nagra H."/>
            <person name="Otto T.D."/>
            <person name="Rawlings N."/>
            <person name="Sanchez A."/>
            <person name="Sanders M."/>
            <person name="Subramaniam C."/>
            <person name="Tay Y."/>
            <person name="Dear P."/>
            <person name="Doerig C."/>
            <person name="Gruber A."/>
            <person name="Parkinson J."/>
            <person name="Shirley M."/>
            <person name="Wan K.L."/>
            <person name="Berriman M."/>
            <person name="Tomley F."/>
            <person name="Pain A."/>
        </authorList>
    </citation>
    <scope>NUCLEOTIDE SEQUENCE [LARGE SCALE GENOMIC DNA]</scope>
    <source>
        <strain evidence="2">Weybridge</strain>
    </source>
</reference>
<dbReference type="EMBL" id="HG720724">
    <property type="protein sequence ID" value="CDJ59698.1"/>
    <property type="molecule type" value="Genomic_DNA"/>
</dbReference>
<evidence type="ECO:0000256" key="1">
    <source>
        <dbReference type="SAM" id="MobiDB-lite"/>
    </source>
</evidence>
<protein>
    <submittedName>
        <fullName evidence="2">Uncharacterized protein</fullName>
    </submittedName>
</protein>
<proteinExistence type="predicted"/>
<feature type="non-terminal residue" evidence="2">
    <location>
        <position position="1"/>
    </location>
</feature>
<feature type="region of interest" description="Disordered" evidence="1">
    <location>
        <begin position="98"/>
        <end position="155"/>
    </location>
</feature>
<dbReference type="RefSeq" id="XP_013336343.1">
    <property type="nucleotide sequence ID" value="XM_013480889.1"/>
</dbReference>
<dbReference type="GeneID" id="25339857"/>
<feature type="compositionally biased region" description="Basic residues" evidence="1">
    <location>
        <begin position="116"/>
        <end position="127"/>
    </location>
</feature>
<organism evidence="2 3">
    <name type="scientific">Eimeria maxima</name>
    <name type="common">Coccidian parasite</name>
    <dbReference type="NCBI Taxonomy" id="5804"/>
    <lineage>
        <taxon>Eukaryota</taxon>
        <taxon>Sar</taxon>
        <taxon>Alveolata</taxon>
        <taxon>Apicomplexa</taxon>
        <taxon>Conoidasida</taxon>
        <taxon>Coccidia</taxon>
        <taxon>Eucoccidiorida</taxon>
        <taxon>Eimeriorina</taxon>
        <taxon>Eimeriidae</taxon>
        <taxon>Eimeria</taxon>
    </lineage>
</organism>
<dbReference type="AlphaFoldDB" id="U6M9H5"/>
<name>U6M9H5_EIMMA</name>
<reference evidence="2" key="2">
    <citation type="submission" date="2013-10" db="EMBL/GenBank/DDBJ databases">
        <authorList>
            <person name="Aslett M."/>
        </authorList>
    </citation>
    <scope>NUCLEOTIDE SEQUENCE [LARGE SCALE GENOMIC DNA]</scope>
    <source>
        <strain evidence="2">Weybridge</strain>
    </source>
</reference>